<evidence type="ECO:0000313" key="3">
    <source>
        <dbReference type="Proteomes" id="UP000005332"/>
    </source>
</evidence>
<dbReference type="EMBL" id="AGBA01000013">
    <property type="protein sequence ID" value="EGY77494.1"/>
    <property type="molecule type" value="Genomic_DNA"/>
</dbReference>
<dbReference type="PATRIC" id="fig|997355.3.peg.1016"/>
<reference evidence="2 3" key="1">
    <citation type="submission" date="2011-06" db="EMBL/GenBank/DDBJ databases">
        <authorList>
            <person name="Muzny D."/>
            <person name="Qin X."/>
            <person name="Deng J."/>
            <person name="Jiang H."/>
            <person name="Liu Y."/>
            <person name="Qu J."/>
            <person name="Song X.-Z."/>
            <person name="Zhang L."/>
            <person name="Thornton R."/>
            <person name="Coyle M."/>
            <person name="Francisco L."/>
            <person name="Jackson L."/>
            <person name="Javaid M."/>
            <person name="Korchina V."/>
            <person name="Kovar C."/>
            <person name="Mata R."/>
            <person name="Mathew T."/>
            <person name="Ngo R."/>
            <person name="Nguyen L."/>
            <person name="Nguyen N."/>
            <person name="Okwuonu G."/>
            <person name="Ongeri F."/>
            <person name="Pham C."/>
            <person name="Simmons D."/>
            <person name="Wilczek-Boney K."/>
            <person name="Hale W."/>
            <person name="Jakkamsetti A."/>
            <person name="Pham P."/>
            <person name="Ruth R."/>
            <person name="San Lucas F."/>
            <person name="Warren J."/>
            <person name="Zhang J."/>
            <person name="Zhao Z."/>
            <person name="Zhou C."/>
            <person name="Zhu D."/>
            <person name="Lee S."/>
            <person name="Bess C."/>
            <person name="Blankenburg K."/>
            <person name="Forbes L."/>
            <person name="Fu Q."/>
            <person name="Gubbala S."/>
            <person name="Hirani K."/>
            <person name="Jayaseelan J.C."/>
            <person name="Lara F."/>
            <person name="Munidasa M."/>
            <person name="Palculict T."/>
            <person name="Patil S."/>
            <person name="Pu L.-L."/>
            <person name="Saada N."/>
            <person name="Tang L."/>
            <person name="Weissenberger G."/>
            <person name="Zhu Y."/>
            <person name="Hemphill L."/>
            <person name="Shang Y."/>
            <person name="Youmans B."/>
            <person name="Ayvaz T."/>
            <person name="Ross M."/>
            <person name="Santibanez J."/>
            <person name="Aqrawi P."/>
            <person name="Gross S."/>
            <person name="Joshi V."/>
            <person name="Fowler G."/>
            <person name="Nazareth L."/>
            <person name="Reid J."/>
            <person name="Worley K."/>
            <person name="Petrosino J."/>
            <person name="Highlander S."/>
            <person name="Gibbs R."/>
        </authorList>
    </citation>
    <scope>NUCLEOTIDE SEQUENCE [LARGE SCALE GENOMIC DNA]</scope>
    <source>
        <strain evidence="2 3">ATCC 25577</strain>
    </source>
</reference>
<evidence type="ECO:0000313" key="2">
    <source>
        <dbReference type="EMBL" id="EGY77494.1"/>
    </source>
</evidence>
<comment type="caution">
    <text evidence="2">The sequence shown here is derived from an EMBL/GenBank/DDBJ whole genome shotgun (WGS) entry which is preliminary data.</text>
</comment>
<keyword evidence="1" id="KW-0472">Membrane</keyword>
<proteinExistence type="inferred from homology"/>
<dbReference type="RefSeq" id="WP_004810033.1">
    <property type="nucleotide sequence ID" value="NZ_JH165054.1"/>
</dbReference>
<dbReference type="HOGENOM" id="CLU_047737_0_1_11"/>
<sequence>MTEGDKTSGTSSAVRVKQALIMLIGTVLAGVMVILGLWQMNVFESQQNNSTQARIDQPVITWDKTPKRADVMAQYGRRVRITGTFEPSTATMVGTSWPVRAVQGVRLRSGETIAVVRGMVSEGQNTPPAPKGTVTLTGVLAASESDDEHRNPQMPAAVLPSLRLEVLTQTWPQPLVPATLTLDEDGARAQGLAPAEPVLPKGDGGERNRGYALQWWVFAIFTIAMSIAFARAAGKHKD</sequence>
<dbReference type="Pfam" id="PF02104">
    <property type="entry name" value="SURF1"/>
    <property type="match status" value="1"/>
</dbReference>
<name>G4CWY0_9ACTN</name>
<protein>
    <recommendedName>
        <fullName evidence="1">SURF1-like protein</fullName>
    </recommendedName>
</protein>
<keyword evidence="1" id="KW-1003">Cell membrane</keyword>
<keyword evidence="1" id="KW-0812">Transmembrane</keyword>
<feature type="transmembrane region" description="Helical" evidence="1">
    <location>
        <begin position="20"/>
        <end position="40"/>
    </location>
</feature>
<accession>G4CWY0</accession>
<evidence type="ECO:0000256" key="1">
    <source>
        <dbReference type="RuleBase" id="RU363076"/>
    </source>
</evidence>
<comment type="subcellular location">
    <subcellularLocation>
        <location evidence="1">Cell membrane</location>
        <topology evidence="1">Multi-pass membrane protein</topology>
    </subcellularLocation>
</comment>
<organism evidence="2 3">
    <name type="scientific">Cutibacterium avidum ATCC 25577</name>
    <dbReference type="NCBI Taxonomy" id="997355"/>
    <lineage>
        <taxon>Bacteria</taxon>
        <taxon>Bacillati</taxon>
        <taxon>Actinomycetota</taxon>
        <taxon>Actinomycetes</taxon>
        <taxon>Propionibacteriales</taxon>
        <taxon>Propionibacteriaceae</taxon>
        <taxon>Cutibacterium</taxon>
    </lineage>
</organism>
<dbReference type="Proteomes" id="UP000005332">
    <property type="component" value="Unassembled WGS sequence"/>
</dbReference>
<dbReference type="InterPro" id="IPR002994">
    <property type="entry name" value="Surf1/Shy1"/>
</dbReference>
<keyword evidence="1" id="KW-1133">Transmembrane helix</keyword>
<dbReference type="AlphaFoldDB" id="G4CWY0"/>
<dbReference type="GeneID" id="29843092"/>
<dbReference type="CDD" id="cd06662">
    <property type="entry name" value="SURF1"/>
    <property type="match status" value="1"/>
</dbReference>
<gene>
    <name evidence="2" type="ORF">HMPREF9153_1037</name>
</gene>
<dbReference type="GO" id="GO:0005886">
    <property type="term" value="C:plasma membrane"/>
    <property type="evidence" value="ECO:0007669"/>
    <property type="project" value="UniProtKB-SubCell"/>
</dbReference>
<feature type="transmembrane region" description="Helical" evidence="1">
    <location>
        <begin position="215"/>
        <end position="234"/>
    </location>
</feature>
<keyword evidence="3" id="KW-1185">Reference proteome</keyword>
<comment type="similarity">
    <text evidence="1">Belongs to the SURF1 family.</text>
</comment>